<dbReference type="OrthoDB" id="2789670at2759"/>
<dbReference type="Gene3D" id="1.10.630.10">
    <property type="entry name" value="Cytochrome P450"/>
    <property type="match status" value="1"/>
</dbReference>
<dbReference type="Proteomes" id="UP000187406">
    <property type="component" value="Unassembled WGS sequence"/>
</dbReference>
<dbReference type="InterPro" id="IPR001128">
    <property type="entry name" value="Cyt_P450"/>
</dbReference>
<dbReference type="AlphaFoldDB" id="A0A1Q3BIJ4"/>
<dbReference type="GO" id="GO:0016705">
    <property type="term" value="F:oxidoreductase activity, acting on paired donors, with incorporation or reduction of molecular oxygen"/>
    <property type="evidence" value="ECO:0007669"/>
    <property type="project" value="InterPro"/>
</dbReference>
<dbReference type="GO" id="GO:0004497">
    <property type="term" value="F:monooxygenase activity"/>
    <property type="evidence" value="ECO:0007669"/>
    <property type="project" value="InterPro"/>
</dbReference>
<dbReference type="PANTHER" id="PTHR47952:SF3">
    <property type="entry name" value="CYTOCHROME P450 71B3-LIKE"/>
    <property type="match status" value="1"/>
</dbReference>
<evidence type="ECO:0000313" key="3">
    <source>
        <dbReference type="Proteomes" id="UP000187406"/>
    </source>
</evidence>
<dbReference type="SUPFAM" id="SSF48264">
    <property type="entry name" value="Cytochrome P450"/>
    <property type="match status" value="1"/>
</dbReference>
<proteinExistence type="predicted"/>
<evidence type="ECO:0000256" key="1">
    <source>
        <dbReference type="SAM" id="Phobius"/>
    </source>
</evidence>
<reference evidence="3" key="1">
    <citation type="submission" date="2016-04" db="EMBL/GenBank/DDBJ databases">
        <title>Cephalotus genome sequencing.</title>
        <authorList>
            <person name="Fukushima K."/>
            <person name="Hasebe M."/>
            <person name="Fang X."/>
        </authorList>
    </citation>
    <scope>NUCLEOTIDE SEQUENCE [LARGE SCALE GENOMIC DNA]</scope>
    <source>
        <strain evidence="3">cv. St1</strain>
    </source>
</reference>
<dbReference type="PANTHER" id="PTHR47952">
    <property type="entry name" value="TRYPTAMINE 5-HYDROXYLASE"/>
    <property type="match status" value="1"/>
</dbReference>
<protein>
    <submittedName>
        <fullName evidence="2">p450 domain-containing protein</fullName>
    </submittedName>
</protein>
<dbReference type="EMBL" id="BDDD01000589">
    <property type="protein sequence ID" value="GAV67856.1"/>
    <property type="molecule type" value="Genomic_DNA"/>
</dbReference>
<gene>
    <name evidence="2" type="ORF">CFOL_v3_11360</name>
</gene>
<feature type="non-terminal residue" evidence="2">
    <location>
        <position position="1"/>
    </location>
</feature>
<dbReference type="InParanoid" id="A0A1Q3BIJ4"/>
<dbReference type="InterPro" id="IPR036396">
    <property type="entry name" value="Cyt_P450_sf"/>
</dbReference>
<dbReference type="GO" id="GO:0005506">
    <property type="term" value="F:iron ion binding"/>
    <property type="evidence" value="ECO:0007669"/>
    <property type="project" value="InterPro"/>
</dbReference>
<keyword evidence="1" id="KW-1133">Transmembrane helix</keyword>
<organism evidence="2 3">
    <name type="scientific">Cephalotus follicularis</name>
    <name type="common">Albany pitcher plant</name>
    <dbReference type="NCBI Taxonomy" id="3775"/>
    <lineage>
        <taxon>Eukaryota</taxon>
        <taxon>Viridiplantae</taxon>
        <taxon>Streptophyta</taxon>
        <taxon>Embryophyta</taxon>
        <taxon>Tracheophyta</taxon>
        <taxon>Spermatophyta</taxon>
        <taxon>Magnoliopsida</taxon>
        <taxon>eudicotyledons</taxon>
        <taxon>Gunneridae</taxon>
        <taxon>Pentapetalae</taxon>
        <taxon>rosids</taxon>
        <taxon>fabids</taxon>
        <taxon>Oxalidales</taxon>
        <taxon>Cephalotaceae</taxon>
        <taxon>Cephalotus</taxon>
    </lineage>
</organism>
<dbReference type="STRING" id="3775.A0A1Q3BIJ4"/>
<dbReference type="GO" id="GO:0020037">
    <property type="term" value="F:heme binding"/>
    <property type="evidence" value="ECO:0007669"/>
    <property type="project" value="InterPro"/>
</dbReference>
<evidence type="ECO:0000313" key="2">
    <source>
        <dbReference type="EMBL" id="GAV67856.1"/>
    </source>
</evidence>
<keyword evidence="1" id="KW-0812">Transmembrane</keyword>
<feature type="transmembrane region" description="Helical" evidence="1">
    <location>
        <begin position="6"/>
        <end position="27"/>
    </location>
</feature>
<keyword evidence="3" id="KW-1185">Reference proteome</keyword>
<sequence length="111" mass="12439">IKLSDLKIFIAGTNTSAATIIWVMSFLMMKNSIAIKKVQEEVRKGTKGFVNVYAIQSLHYLKVIVKETMKSFWDNGQEFNPDTFTGHSVDLKGKDFELILFGVGPSIAFTC</sequence>
<keyword evidence="1" id="KW-0472">Membrane</keyword>
<name>A0A1Q3BIJ4_CEPFO</name>
<dbReference type="Pfam" id="PF00067">
    <property type="entry name" value="p450"/>
    <property type="match status" value="1"/>
</dbReference>
<comment type="caution">
    <text evidence="2">The sequence shown here is derived from an EMBL/GenBank/DDBJ whole genome shotgun (WGS) entry which is preliminary data.</text>
</comment>
<accession>A0A1Q3BIJ4</accession>